<keyword evidence="3" id="KW-0862">Zinc</keyword>
<keyword evidence="1" id="KW-0479">Metal-binding</keyword>
<dbReference type="EMBL" id="LZYO01000047">
    <property type="protein sequence ID" value="ODH39825.1"/>
    <property type="molecule type" value="Genomic_DNA"/>
</dbReference>
<dbReference type="InterPro" id="IPR002893">
    <property type="entry name" value="Znf_MYND"/>
</dbReference>
<reference evidence="7 8" key="1">
    <citation type="submission" date="2016-06" db="EMBL/GenBank/DDBJ databases">
        <authorList>
            <person name="Kjaerup R.B."/>
            <person name="Dalgaard T.S."/>
            <person name="Juul-Madsen H.R."/>
        </authorList>
    </citation>
    <scope>NUCLEOTIDE SEQUENCE [LARGE SCALE GENOMIC DNA]</scope>
    <source>
        <strain evidence="7 8">Pb300</strain>
    </source>
</reference>
<evidence type="ECO:0000313" key="7">
    <source>
        <dbReference type="EMBL" id="ODH39825.1"/>
    </source>
</evidence>
<accession>A0A1D2JKM4</accession>
<dbReference type="Pfam" id="PF00856">
    <property type="entry name" value="SET"/>
    <property type="match status" value="1"/>
</dbReference>
<evidence type="ECO:0000313" key="8">
    <source>
        <dbReference type="Proteomes" id="UP000242814"/>
    </source>
</evidence>
<dbReference type="AlphaFoldDB" id="A0A1D2JKM4"/>
<dbReference type="GO" id="GO:0005634">
    <property type="term" value="C:nucleus"/>
    <property type="evidence" value="ECO:0007669"/>
    <property type="project" value="TreeGrafter"/>
</dbReference>
<dbReference type="Gene3D" id="1.10.220.160">
    <property type="match status" value="1"/>
</dbReference>
<dbReference type="Gene3D" id="6.10.140.2220">
    <property type="match status" value="1"/>
</dbReference>
<feature type="domain" description="SET" evidence="5">
    <location>
        <begin position="8"/>
        <end position="266"/>
    </location>
</feature>
<dbReference type="InterPro" id="IPR001214">
    <property type="entry name" value="SET_dom"/>
</dbReference>
<evidence type="ECO:0000259" key="6">
    <source>
        <dbReference type="PROSITE" id="PS50865"/>
    </source>
</evidence>
<dbReference type="CDD" id="cd20071">
    <property type="entry name" value="SET_SMYD"/>
    <property type="match status" value="1"/>
</dbReference>
<gene>
    <name evidence="7" type="ORF">ACO22_01768</name>
</gene>
<organism evidence="7 8">
    <name type="scientific">Paracoccidioides brasiliensis</name>
    <dbReference type="NCBI Taxonomy" id="121759"/>
    <lineage>
        <taxon>Eukaryota</taxon>
        <taxon>Fungi</taxon>
        <taxon>Dikarya</taxon>
        <taxon>Ascomycota</taxon>
        <taxon>Pezizomycotina</taxon>
        <taxon>Eurotiomycetes</taxon>
        <taxon>Eurotiomycetidae</taxon>
        <taxon>Onygenales</taxon>
        <taxon>Ajellomycetaceae</taxon>
        <taxon>Paracoccidioides</taxon>
    </lineage>
</organism>
<feature type="domain" description="MYND-type" evidence="6">
    <location>
        <begin position="69"/>
        <end position="115"/>
    </location>
</feature>
<dbReference type="GO" id="GO:0008270">
    <property type="term" value="F:zinc ion binding"/>
    <property type="evidence" value="ECO:0007669"/>
    <property type="project" value="UniProtKB-KW"/>
</dbReference>
<keyword evidence="2 4" id="KW-0863">Zinc-finger</keyword>
<evidence type="ECO:0000256" key="3">
    <source>
        <dbReference type="ARBA" id="ARBA00022833"/>
    </source>
</evidence>
<dbReference type="VEuPathDB" id="FungiDB:PADG_11427"/>
<evidence type="ECO:0000256" key="4">
    <source>
        <dbReference type="PROSITE-ProRule" id="PRU00134"/>
    </source>
</evidence>
<dbReference type="VEuPathDB" id="FungiDB:PABG_11029"/>
<dbReference type="PANTHER" id="PTHR12197">
    <property type="entry name" value="HISTONE-LYSINE N-METHYLTRANSFERASE SMYD"/>
    <property type="match status" value="1"/>
</dbReference>
<comment type="caution">
    <text evidence="7">The sequence shown here is derived from an EMBL/GenBank/DDBJ whole genome shotgun (WGS) entry which is preliminary data.</text>
</comment>
<proteinExistence type="predicted"/>
<dbReference type="SMART" id="SM00317">
    <property type="entry name" value="SET"/>
    <property type="match status" value="1"/>
</dbReference>
<dbReference type="Gene3D" id="2.170.270.10">
    <property type="entry name" value="SET domain"/>
    <property type="match status" value="1"/>
</dbReference>
<dbReference type="Pfam" id="PF01753">
    <property type="entry name" value="zf-MYND"/>
    <property type="match status" value="1"/>
</dbReference>
<dbReference type="PROSITE" id="PS01360">
    <property type="entry name" value="ZF_MYND_1"/>
    <property type="match status" value="1"/>
</dbReference>
<dbReference type="SUPFAM" id="SSF82199">
    <property type="entry name" value="SET domain"/>
    <property type="match status" value="1"/>
</dbReference>
<evidence type="ECO:0000256" key="1">
    <source>
        <dbReference type="ARBA" id="ARBA00022723"/>
    </source>
</evidence>
<dbReference type="PROSITE" id="PS50280">
    <property type="entry name" value="SET"/>
    <property type="match status" value="1"/>
</dbReference>
<evidence type="ECO:0000259" key="5">
    <source>
        <dbReference type="PROSITE" id="PS50280"/>
    </source>
</evidence>
<name>A0A1D2JKM4_PARBR</name>
<protein>
    <submittedName>
        <fullName evidence="7">Uncharacterized protein</fullName>
    </submittedName>
</protein>
<dbReference type="PANTHER" id="PTHR12197:SF251">
    <property type="entry name" value="EG:BACR7C10.4 PROTEIN"/>
    <property type="match status" value="1"/>
</dbReference>
<evidence type="ECO:0000256" key="2">
    <source>
        <dbReference type="ARBA" id="ARBA00022771"/>
    </source>
</evidence>
<dbReference type="PROSITE" id="PS50865">
    <property type="entry name" value="ZF_MYND_2"/>
    <property type="match status" value="1"/>
</dbReference>
<dbReference type="Proteomes" id="UP000242814">
    <property type="component" value="Unassembled WGS sequence"/>
</dbReference>
<dbReference type="InterPro" id="IPR046341">
    <property type="entry name" value="SET_dom_sf"/>
</dbReference>
<dbReference type="InterPro" id="IPR050869">
    <property type="entry name" value="H3K4_H4K5_MeTrfase"/>
</dbReference>
<sequence length="525" mass="59677">MKGDRPPKQLEMCGTERIACIDPQAEPKQTVDMGLGLFATSKIRPGANVFAITANFATVLDTPRLKDTCSNCFVTVGDEVNPGLTLKACTGCRVVKYCNERCQTESWAASHKKECSIYRKCHPNILPMHARAVLSMISEPDNRILKGMYRTHHTAVDTLGDHFTEMMELAGEQIERVLTSAEGLKEISNTDVGLPRLVRYFTMLETNAFTLTNRYFDRIGLCMLPFASYANHSCEPNAYIGFDGPVIYLKALQDIALDEQIFISYIDNTEPWGKRQSELQKRYFFTCKCPKCAQGQAAREDQYLNAEGPPTSAPEKVAWDIVAMPERPGLTPNALIVQDLAALTMLQSTGCFPITRQPYPHVHDDFIVQLLEAKRYRSAFLPTLIRYLHMDPVLYPSRYHPIRKRNTWALAKLVRCINDRTVHDRSPPTTNYDNFGDHFPWIYYSLLSELVEIYDDSLGLQNLLKLQLREISDELERHGIDFSTANERRLNKILIDNAWKDVKSMVDRQLSKLVAMGGKEGNIYD</sequence>